<sequence>MSLSLSPAIHMPSTPPQTCARCRKPKPAEAFKSLNSTKAPLLKTCLPCRMYFRKHYSSKTGLPRSPRQSVHPQEDQEKRQRHGTDDSALGPRPSPSGPFDWGKNDSENQYLVSQSQVQPGPERNSDSSRAAQSEQANSIVNQVGDPSLSLFHLPQIDPDRSCPIDGCTSCFIYSIRV</sequence>
<evidence type="ECO:0000313" key="2">
    <source>
        <dbReference type="EMBL" id="BCR92868.1"/>
    </source>
</evidence>
<evidence type="ECO:0000256" key="1">
    <source>
        <dbReference type="SAM" id="MobiDB-lite"/>
    </source>
</evidence>
<dbReference type="AlphaFoldDB" id="A0A7R7ZSG5"/>
<dbReference type="Proteomes" id="UP000637239">
    <property type="component" value="Chromosome 8"/>
</dbReference>
<accession>A0A7R7ZSG5</accession>
<feature type="compositionally biased region" description="Polar residues" evidence="1">
    <location>
        <begin position="107"/>
        <end position="118"/>
    </location>
</feature>
<dbReference type="RefSeq" id="XP_043141381.1">
    <property type="nucleotide sequence ID" value="XM_043284175.1"/>
</dbReference>
<gene>
    <name evidence="2" type="ORF">ACHE_80768S</name>
</gene>
<name>A0A7R7ZSG5_ASPCH</name>
<protein>
    <submittedName>
        <fullName evidence="2">Uncharacterized protein</fullName>
    </submittedName>
</protein>
<dbReference type="GeneID" id="66987217"/>
<dbReference type="KEGG" id="ache:ACHE_80768S"/>
<dbReference type="EMBL" id="AP024423">
    <property type="protein sequence ID" value="BCR92868.1"/>
    <property type="molecule type" value="Genomic_DNA"/>
</dbReference>
<evidence type="ECO:0000313" key="3">
    <source>
        <dbReference type="Proteomes" id="UP000637239"/>
    </source>
</evidence>
<keyword evidence="3" id="KW-1185">Reference proteome</keyword>
<proteinExistence type="predicted"/>
<reference evidence="2" key="1">
    <citation type="submission" date="2021-01" db="EMBL/GenBank/DDBJ databases">
        <authorList>
            <consortium name="Aspergillus chevalieri M1 genome sequencing consortium"/>
            <person name="Kazuki M."/>
            <person name="Futagami T."/>
        </authorList>
    </citation>
    <scope>NUCLEOTIDE SEQUENCE</scope>
    <source>
        <strain evidence="2">M1</strain>
    </source>
</reference>
<feature type="compositionally biased region" description="Basic and acidic residues" evidence="1">
    <location>
        <begin position="72"/>
        <end position="85"/>
    </location>
</feature>
<feature type="region of interest" description="Disordered" evidence="1">
    <location>
        <begin position="57"/>
        <end position="136"/>
    </location>
</feature>
<reference evidence="2" key="2">
    <citation type="submission" date="2021-02" db="EMBL/GenBank/DDBJ databases">
        <title>Aspergillus chevalieri M1 genome sequence.</title>
        <authorList>
            <person name="Kadooka C."/>
            <person name="Mori K."/>
            <person name="Futagami T."/>
        </authorList>
    </citation>
    <scope>NUCLEOTIDE SEQUENCE</scope>
    <source>
        <strain evidence="2">M1</strain>
    </source>
</reference>
<feature type="compositionally biased region" description="Polar residues" evidence="1">
    <location>
        <begin position="127"/>
        <end position="136"/>
    </location>
</feature>
<organism evidence="2 3">
    <name type="scientific">Aspergillus chevalieri</name>
    <name type="common">Eurotium chevalieri</name>
    <dbReference type="NCBI Taxonomy" id="182096"/>
    <lineage>
        <taxon>Eukaryota</taxon>
        <taxon>Fungi</taxon>
        <taxon>Dikarya</taxon>
        <taxon>Ascomycota</taxon>
        <taxon>Pezizomycotina</taxon>
        <taxon>Eurotiomycetes</taxon>
        <taxon>Eurotiomycetidae</taxon>
        <taxon>Eurotiales</taxon>
        <taxon>Aspergillaceae</taxon>
        <taxon>Aspergillus</taxon>
        <taxon>Aspergillus subgen. Aspergillus</taxon>
    </lineage>
</organism>
<feature type="region of interest" description="Disordered" evidence="1">
    <location>
        <begin position="1"/>
        <end position="22"/>
    </location>
</feature>